<keyword evidence="3" id="KW-0479">Metal-binding</keyword>
<accession>A0A4R2KMK8</accession>
<comment type="caution">
    <text evidence="9">The sequence shown here is derived from an EMBL/GenBank/DDBJ whole genome shotgun (WGS) entry which is preliminary data.</text>
</comment>
<dbReference type="InterPro" id="IPR017896">
    <property type="entry name" value="4Fe4S_Fe-S-bd"/>
</dbReference>
<keyword evidence="4" id="KW-0677">Repeat</keyword>
<protein>
    <submittedName>
        <fullName evidence="9">NIL domain-containing protein</fullName>
    </submittedName>
</protein>
<feature type="domain" description="4Fe-4S ferredoxin-type" evidence="8">
    <location>
        <begin position="75"/>
        <end position="104"/>
    </location>
</feature>
<evidence type="ECO:0000256" key="2">
    <source>
        <dbReference type="ARBA" id="ARBA00022485"/>
    </source>
</evidence>
<reference evidence="9 10" key="1">
    <citation type="submission" date="2019-03" db="EMBL/GenBank/DDBJ databases">
        <title>Genomic Encyclopedia of Type Strains, Phase IV (KMG-IV): sequencing the most valuable type-strain genomes for metagenomic binning, comparative biology and taxonomic classification.</title>
        <authorList>
            <person name="Goeker M."/>
        </authorList>
    </citation>
    <scope>NUCLEOTIDE SEQUENCE [LARGE SCALE GENOMIC DNA]</scope>
    <source>
        <strain evidence="9 10">DSM 102940</strain>
    </source>
</reference>
<name>A0A4R2KMK8_9FIRM</name>
<dbReference type="GO" id="GO:0046872">
    <property type="term" value="F:metal ion binding"/>
    <property type="evidence" value="ECO:0007669"/>
    <property type="project" value="UniProtKB-KW"/>
</dbReference>
<dbReference type="Pfam" id="PF09383">
    <property type="entry name" value="NIL"/>
    <property type="match status" value="1"/>
</dbReference>
<evidence type="ECO:0000256" key="6">
    <source>
        <dbReference type="ARBA" id="ARBA00023004"/>
    </source>
</evidence>
<evidence type="ECO:0000313" key="9">
    <source>
        <dbReference type="EMBL" id="TCO73787.1"/>
    </source>
</evidence>
<dbReference type="PANTHER" id="PTHR43687:SF6">
    <property type="entry name" value="L-ASPARTATE SEMIALDEHYDE SULFURTRANSFERASE IRON-SULFUR SUBUNIT"/>
    <property type="match status" value="1"/>
</dbReference>
<dbReference type="Gene3D" id="3.30.70.260">
    <property type="match status" value="1"/>
</dbReference>
<keyword evidence="7" id="KW-0411">Iron-sulfur</keyword>
<dbReference type="AlphaFoldDB" id="A0A4R2KMK8"/>
<keyword evidence="5" id="KW-0249">Electron transport</keyword>
<dbReference type="SUPFAM" id="SSF54862">
    <property type="entry name" value="4Fe-4S ferredoxins"/>
    <property type="match status" value="1"/>
</dbReference>
<evidence type="ECO:0000256" key="4">
    <source>
        <dbReference type="ARBA" id="ARBA00022737"/>
    </source>
</evidence>
<dbReference type="Gene3D" id="3.30.70.20">
    <property type="match status" value="2"/>
</dbReference>
<keyword evidence="10" id="KW-1185">Reference proteome</keyword>
<evidence type="ECO:0000256" key="5">
    <source>
        <dbReference type="ARBA" id="ARBA00022982"/>
    </source>
</evidence>
<keyword evidence="2" id="KW-0004">4Fe-4S</keyword>
<dbReference type="OrthoDB" id="9803192at2"/>
<gene>
    <name evidence="9" type="ORF">EV214_11419</name>
</gene>
<dbReference type="InterPro" id="IPR017900">
    <property type="entry name" value="4Fe4S_Fe_S_CS"/>
</dbReference>
<evidence type="ECO:0000256" key="7">
    <source>
        <dbReference type="ARBA" id="ARBA00023014"/>
    </source>
</evidence>
<proteinExistence type="predicted"/>
<evidence type="ECO:0000256" key="1">
    <source>
        <dbReference type="ARBA" id="ARBA00022448"/>
    </source>
</evidence>
<dbReference type="InterPro" id="IPR018449">
    <property type="entry name" value="NIL_domain"/>
</dbReference>
<dbReference type="SUPFAM" id="SSF55021">
    <property type="entry name" value="ACT-like"/>
    <property type="match status" value="1"/>
</dbReference>
<dbReference type="Proteomes" id="UP000294919">
    <property type="component" value="Unassembled WGS sequence"/>
</dbReference>
<dbReference type="GO" id="GO:0051539">
    <property type="term" value="F:4 iron, 4 sulfur cluster binding"/>
    <property type="evidence" value="ECO:0007669"/>
    <property type="project" value="UniProtKB-KW"/>
</dbReference>
<dbReference type="SMART" id="SM00930">
    <property type="entry name" value="NIL"/>
    <property type="match status" value="1"/>
</dbReference>
<dbReference type="EMBL" id="SLWV01000014">
    <property type="protein sequence ID" value="TCO73787.1"/>
    <property type="molecule type" value="Genomic_DNA"/>
</dbReference>
<evidence type="ECO:0000259" key="8">
    <source>
        <dbReference type="PROSITE" id="PS51379"/>
    </source>
</evidence>
<dbReference type="PANTHER" id="PTHR43687">
    <property type="entry name" value="ADENYLYLSULFATE REDUCTASE, BETA SUBUNIT"/>
    <property type="match status" value="1"/>
</dbReference>
<evidence type="ECO:0000313" key="10">
    <source>
        <dbReference type="Proteomes" id="UP000294919"/>
    </source>
</evidence>
<dbReference type="RefSeq" id="WP_132245639.1">
    <property type="nucleotide sequence ID" value="NZ_SLWV01000014.1"/>
</dbReference>
<dbReference type="InterPro" id="IPR045865">
    <property type="entry name" value="ACT-like_dom_sf"/>
</dbReference>
<keyword evidence="1" id="KW-0813">Transport</keyword>
<organism evidence="9 10">
    <name type="scientific">Marinisporobacter balticus</name>
    <dbReference type="NCBI Taxonomy" id="2018667"/>
    <lineage>
        <taxon>Bacteria</taxon>
        <taxon>Bacillati</taxon>
        <taxon>Bacillota</taxon>
        <taxon>Clostridia</taxon>
        <taxon>Peptostreptococcales</taxon>
        <taxon>Thermotaleaceae</taxon>
        <taxon>Marinisporobacter</taxon>
    </lineage>
</organism>
<dbReference type="Pfam" id="PF13237">
    <property type="entry name" value="Fer4_10"/>
    <property type="match status" value="1"/>
</dbReference>
<sequence length="134" mass="14987">MKKKIFLIFPPHLTDQPITYNLIKKYDLKTNILSAAINYNTKGTLLLELEGDESNILSGINYLESIGIHIDRIHTTIYWDEKACVHCGVCTAVCPSDALNLDTNSWRLSFNAEKCLGCNLCIKACPLKIITNGL</sequence>
<dbReference type="InterPro" id="IPR050572">
    <property type="entry name" value="Fe-S_Ferredoxin"/>
</dbReference>
<dbReference type="PROSITE" id="PS00198">
    <property type="entry name" value="4FE4S_FER_1"/>
    <property type="match status" value="1"/>
</dbReference>
<feature type="domain" description="4Fe-4S ferredoxin-type" evidence="8">
    <location>
        <begin position="106"/>
        <end position="134"/>
    </location>
</feature>
<dbReference type="PROSITE" id="PS51379">
    <property type="entry name" value="4FE4S_FER_2"/>
    <property type="match status" value="2"/>
</dbReference>
<keyword evidence="6" id="KW-0408">Iron</keyword>
<evidence type="ECO:0000256" key="3">
    <source>
        <dbReference type="ARBA" id="ARBA00022723"/>
    </source>
</evidence>